<gene>
    <name evidence="7" type="ORF">E6O75_ATG02714</name>
</gene>
<evidence type="ECO:0000256" key="3">
    <source>
        <dbReference type="ARBA" id="ARBA00023186"/>
    </source>
</evidence>
<evidence type="ECO:0000313" key="8">
    <source>
        <dbReference type="Proteomes" id="UP000298493"/>
    </source>
</evidence>
<dbReference type="InterPro" id="IPR013805">
    <property type="entry name" value="GrpE_CC"/>
</dbReference>
<dbReference type="Gene3D" id="3.90.20.20">
    <property type="match status" value="1"/>
</dbReference>
<dbReference type="Gene3D" id="2.30.22.10">
    <property type="entry name" value="Head domain of nucleotide exchange factor GrpE"/>
    <property type="match status" value="1"/>
</dbReference>
<dbReference type="GO" id="GO:0042803">
    <property type="term" value="F:protein homodimerization activity"/>
    <property type="evidence" value="ECO:0007669"/>
    <property type="project" value="InterPro"/>
</dbReference>
<evidence type="ECO:0000256" key="1">
    <source>
        <dbReference type="ARBA" id="ARBA00004305"/>
    </source>
</evidence>
<dbReference type="GO" id="GO:0006457">
    <property type="term" value="P:protein folding"/>
    <property type="evidence" value="ECO:0007669"/>
    <property type="project" value="InterPro"/>
</dbReference>
<sequence>MIQRSLLRASKSVNTRLPATSFTSLRTASPLLRPQTITPLSSRTALRWYSDAPPEKEEVKPDEAAKTEPSEVEKLKTDLEAKDKEVKNLKESYYRAIADYRNLTDRSKREQVAAREFALQKFAKDLIPAVDNLAHALNSVPETKLATPEEANEAHKDLVGLHKGLQMAETVLLSTLEKHGLVRFDPSVNAEKFDPNLHEATFMAPQPDKEDGTVFHTQQKGYSLNGRVLRAAQVGVVKNS</sequence>
<feature type="region of interest" description="Disordered" evidence="6">
    <location>
        <begin position="52"/>
        <end position="72"/>
    </location>
</feature>
<dbReference type="CDD" id="cd00446">
    <property type="entry name" value="GrpE"/>
    <property type="match status" value="1"/>
</dbReference>
<dbReference type="SUPFAM" id="SSF58014">
    <property type="entry name" value="Coiled-coil domain of nucleotide exchange factor GrpE"/>
    <property type="match status" value="1"/>
</dbReference>
<name>A0A4Z1PB82_9PEZI</name>
<evidence type="ECO:0000256" key="6">
    <source>
        <dbReference type="SAM" id="MobiDB-lite"/>
    </source>
</evidence>
<dbReference type="FunFam" id="2.30.22.10:FF:000002">
    <property type="entry name" value="GrpE protein homolog"/>
    <property type="match status" value="1"/>
</dbReference>
<dbReference type="SUPFAM" id="SSF51064">
    <property type="entry name" value="Head domain of nucleotide exchange factor GrpE"/>
    <property type="match status" value="1"/>
</dbReference>
<dbReference type="GO" id="GO:0000774">
    <property type="term" value="F:adenyl-nucleotide exchange factor activity"/>
    <property type="evidence" value="ECO:0007669"/>
    <property type="project" value="InterPro"/>
</dbReference>
<dbReference type="Pfam" id="PF01025">
    <property type="entry name" value="GrpE"/>
    <property type="match status" value="1"/>
</dbReference>
<protein>
    <recommendedName>
        <fullName evidence="4">GrpE protein homolog</fullName>
    </recommendedName>
</protein>
<dbReference type="GO" id="GO:0051082">
    <property type="term" value="F:unfolded protein binding"/>
    <property type="evidence" value="ECO:0007669"/>
    <property type="project" value="TreeGrafter"/>
</dbReference>
<comment type="similarity">
    <text evidence="2 5">Belongs to the GrpE family.</text>
</comment>
<dbReference type="GO" id="GO:0001405">
    <property type="term" value="C:PAM complex, Tim23 associated import motor"/>
    <property type="evidence" value="ECO:0007669"/>
    <property type="project" value="TreeGrafter"/>
</dbReference>
<comment type="subcellular location">
    <subcellularLocation>
        <location evidence="1 4">Mitochondrion matrix</location>
    </subcellularLocation>
</comment>
<dbReference type="PRINTS" id="PR00773">
    <property type="entry name" value="GRPEPROTEIN"/>
</dbReference>
<dbReference type="Proteomes" id="UP000298493">
    <property type="component" value="Unassembled WGS sequence"/>
</dbReference>
<dbReference type="GO" id="GO:0051087">
    <property type="term" value="F:protein-folding chaperone binding"/>
    <property type="evidence" value="ECO:0007669"/>
    <property type="project" value="InterPro"/>
</dbReference>
<evidence type="ECO:0000256" key="4">
    <source>
        <dbReference type="RuleBase" id="RU000640"/>
    </source>
</evidence>
<reference evidence="7 8" key="1">
    <citation type="submission" date="2019-04" db="EMBL/GenBank/DDBJ databases">
        <title>High contiguity whole genome sequence and gene annotation resource for two Venturia nashicola isolates.</title>
        <authorList>
            <person name="Prokchorchik M."/>
            <person name="Won K."/>
            <person name="Lee Y."/>
            <person name="Choi E.D."/>
            <person name="Segonzac C."/>
            <person name="Sohn K.H."/>
        </authorList>
    </citation>
    <scope>NUCLEOTIDE SEQUENCE [LARGE SCALE GENOMIC DNA]</scope>
    <source>
        <strain evidence="7 8">PRI2</strain>
    </source>
</reference>
<proteinExistence type="inferred from homology"/>
<keyword evidence="3 4" id="KW-0143">Chaperone</keyword>
<evidence type="ECO:0000256" key="5">
    <source>
        <dbReference type="RuleBase" id="RU004478"/>
    </source>
</evidence>
<dbReference type="OrthoDB" id="201635at2759"/>
<dbReference type="InterPro" id="IPR000740">
    <property type="entry name" value="GrpE"/>
</dbReference>
<evidence type="ECO:0000256" key="2">
    <source>
        <dbReference type="ARBA" id="ARBA00009054"/>
    </source>
</evidence>
<accession>A0A4Z1PB82</accession>
<evidence type="ECO:0000313" key="7">
    <source>
        <dbReference type="EMBL" id="TID24349.1"/>
    </source>
</evidence>
<dbReference type="PANTHER" id="PTHR21237:SF23">
    <property type="entry name" value="GRPE PROTEIN HOMOLOG, MITOCHONDRIAL"/>
    <property type="match status" value="1"/>
</dbReference>
<organism evidence="7 8">
    <name type="scientific">Venturia nashicola</name>
    <dbReference type="NCBI Taxonomy" id="86259"/>
    <lineage>
        <taxon>Eukaryota</taxon>
        <taxon>Fungi</taxon>
        <taxon>Dikarya</taxon>
        <taxon>Ascomycota</taxon>
        <taxon>Pezizomycotina</taxon>
        <taxon>Dothideomycetes</taxon>
        <taxon>Pleosporomycetidae</taxon>
        <taxon>Venturiales</taxon>
        <taxon>Venturiaceae</taxon>
        <taxon>Venturia</taxon>
    </lineage>
</organism>
<dbReference type="HAMAP" id="MF_01151">
    <property type="entry name" value="GrpE"/>
    <property type="match status" value="1"/>
</dbReference>
<dbReference type="GO" id="GO:0030150">
    <property type="term" value="P:protein import into mitochondrial matrix"/>
    <property type="evidence" value="ECO:0007669"/>
    <property type="project" value="TreeGrafter"/>
</dbReference>
<dbReference type="STRING" id="86259.A0A4Z1PB82"/>
<keyword evidence="8" id="KW-1185">Reference proteome</keyword>
<feature type="compositionally biased region" description="Basic and acidic residues" evidence="6">
    <location>
        <begin position="53"/>
        <end position="72"/>
    </location>
</feature>
<dbReference type="PANTHER" id="PTHR21237">
    <property type="entry name" value="GRPE PROTEIN"/>
    <property type="match status" value="1"/>
</dbReference>
<dbReference type="PROSITE" id="PS01071">
    <property type="entry name" value="GRPE"/>
    <property type="match status" value="1"/>
</dbReference>
<dbReference type="EMBL" id="SNSC02000005">
    <property type="protein sequence ID" value="TID24349.1"/>
    <property type="molecule type" value="Genomic_DNA"/>
</dbReference>
<comment type="function">
    <text evidence="4">Essential component of the PAM complex, a complex required for the translocation of transit peptide-containing proteins from the inner membrane into the mitochondrial matrix in an ATP-dependent manner.</text>
</comment>
<dbReference type="AlphaFoldDB" id="A0A4Z1PB82"/>
<comment type="caution">
    <text evidence="7">The sequence shown here is derived from an EMBL/GenBank/DDBJ whole genome shotgun (WGS) entry which is preliminary data.</text>
</comment>
<dbReference type="InterPro" id="IPR009012">
    <property type="entry name" value="GrpE_head"/>
</dbReference>
<keyword evidence="4" id="KW-0496">Mitochondrion</keyword>